<dbReference type="Proteomes" id="UP000770717">
    <property type="component" value="Unassembled WGS sequence"/>
</dbReference>
<keyword evidence="2" id="KW-1185">Reference proteome</keyword>
<evidence type="ECO:0000313" key="1">
    <source>
        <dbReference type="EMBL" id="KAG9461318.1"/>
    </source>
</evidence>
<dbReference type="EMBL" id="WNTK01023990">
    <property type="protein sequence ID" value="KAG9461318.1"/>
    <property type="molecule type" value="Genomic_DNA"/>
</dbReference>
<name>A0A8J6E843_ELECQ</name>
<organism evidence="1 2">
    <name type="scientific">Eleutherodactylus coqui</name>
    <name type="common">Puerto Rican coqui</name>
    <dbReference type="NCBI Taxonomy" id="57060"/>
    <lineage>
        <taxon>Eukaryota</taxon>
        <taxon>Metazoa</taxon>
        <taxon>Chordata</taxon>
        <taxon>Craniata</taxon>
        <taxon>Vertebrata</taxon>
        <taxon>Euteleostomi</taxon>
        <taxon>Amphibia</taxon>
        <taxon>Batrachia</taxon>
        <taxon>Anura</taxon>
        <taxon>Neobatrachia</taxon>
        <taxon>Hyloidea</taxon>
        <taxon>Eleutherodactylidae</taxon>
        <taxon>Eleutherodactylinae</taxon>
        <taxon>Eleutherodactylus</taxon>
        <taxon>Eleutherodactylus</taxon>
    </lineage>
</organism>
<sequence>MKRSAPRHALGPSGAIRVILGILHETFGLIKSPHIYLHLKISGRLQVGWGVAVGGAVVALVSGPWGGANGASTTVDTSTLDDP</sequence>
<dbReference type="AlphaFoldDB" id="A0A8J6E843"/>
<comment type="caution">
    <text evidence="1">The sequence shown here is derived from an EMBL/GenBank/DDBJ whole genome shotgun (WGS) entry which is preliminary data.</text>
</comment>
<accession>A0A8J6E843</accession>
<evidence type="ECO:0000313" key="2">
    <source>
        <dbReference type="Proteomes" id="UP000770717"/>
    </source>
</evidence>
<proteinExistence type="predicted"/>
<gene>
    <name evidence="1" type="ORF">GDO78_017285</name>
</gene>
<protein>
    <submittedName>
        <fullName evidence="1">Uncharacterized protein</fullName>
    </submittedName>
</protein>
<reference evidence="1" key="1">
    <citation type="thesis" date="2020" institute="ProQuest LLC" country="789 East Eisenhower Parkway, Ann Arbor, MI, USA">
        <title>Comparative Genomics and Chromosome Evolution.</title>
        <authorList>
            <person name="Mudd A.B."/>
        </authorList>
    </citation>
    <scope>NUCLEOTIDE SEQUENCE</scope>
    <source>
        <strain evidence="1">HN-11 Male</strain>
        <tissue evidence="1">Kidney and liver</tissue>
    </source>
</reference>